<evidence type="ECO:0000313" key="3">
    <source>
        <dbReference type="EMBL" id="GES76969.1"/>
    </source>
</evidence>
<dbReference type="InterPro" id="IPR045455">
    <property type="entry name" value="NrS-1_pol-like_helicase"/>
</dbReference>
<evidence type="ECO:0000259" key="2">
    <source>
        <dbReference type="Pfam" id="PF19263"/>
    </source>
</evidence>
<feature type="region of interest" description="Disordered" evidence="1">
    <location>
        <begin position="1512"/>
        <end position="1536"/>
    </location>
</feature>
<feature type="domain" description="NrS-1 polymerase-like helicase" evidence="2">
    <location>
        <begin position="505"/>
        <end position="616"/>
    </location>
</feature>
<feature type="compositionally biased region" description="Basic residues" evidence="1">
    <location>
        <begin position="1395"/>
        <end position="1414"/>
    </location>
</feature>
<feature type="region of interest" description="Disordered" evidence="1">
    <location>
        <begin position="783"/>
        <end position="805"/>
    </location>
</feature>
<dbReference type="Gene3D" id="3.40.50.300">
    <property type="entry name" value="P-loop containing nucleotide triphosphate hydrolases"/>
    <property type="match status" value="1"/>
</dbReference>
<sequence>MAEQSSLLEFLSSDVPALYYQEYRASDIGASLYKIRDDSVKPRHFLGADNADEIEAILSDREGHSLHEFIDGNEPLRPIIDFDLPEDTLNAITPKLTCNQAKNSLCCAFRDTCLEVAMFTELVRKKLPVALQANSIIDNIANKSSFSLRMLGSPKYNEKTGEHIRVKKAIHPKDGSVFDFMIRPPNDESEIIENSPLLVIPESESISHSSMGVDVTEVKLDLVEKLLRESSIEGFNLSFLSEQSPDVFPLKRIAQSYCSLCDRKHTNENAYIIRNKKSYSFHCYRADQEKPPGERKPSIKLALSESALSQEKNLPAPLRLKEPRISNPNDRFVWWDLICMCTSGSKFSRAEVYKAIQSTVAYIQLDKPVWILKHRDPENGLYFSMEAELKLAKFEIKIIEYGGEAVKLKSLIDQAVIKGLIVYADYDFLPYPISVPQPNTEFFNLFLGFLAKPAMDINKEIMDPILWYVRNIICDGNEVLNEYIWNWWALLVQKPQQKPRSILVLKSTLQQCGKNIITDFIGDKVLGPHLHFATSDLEKILGQFNSAIQARKLIVMNETGMSSGEWHKFNEHLKSLITEERVAIERKGLETKRLKDFTRYMITSNHDAPLKIDIGDSRVVCFNVSTRCRGNTKYFKRLGNILDHSDAPGVVMRYLLSRDLSDFEPQEIPATKMKEEIMRNHLPNPIRFIIDYISSWPENRISSKVAGKKFSLISIDWAHSRDNGVRVYQYILDRSKIVAKLRESGLGDMEEFSDTPQDELPANEATDIPIFNIPETIFQKIIPPQTKMSTSSPITSKDKKASNQDDSTQALFDYVTEDTCAPIASTSGTSDTSKDLNQAQREERLRKKAVELGEDPDVFMTITEKDRLNSITFRDRMETDSRMCGWAEEMEENPKEYMDMTVRERLIGEEIIRRSLEDEGVTSSWLNTDEKWKKTISILQENGMLCMAGIATRYVTENELNNEMSIEELSRHAPALDILLTDKTKRDQARRRLKKGYNFSEKQVFALIPKQTAGRKKERAISNTPDTTQEVEPEEGTVNVKKEVKVIVKALSGTASNASADLSRLTRLRRELKALGASKKNISAAFIPDITCSANKIQKENRLLRENEGIYYPDHFSLESVKERLDSYVVSNIPDKQALADVMIMLCIRPGEIKDLHISNGNVTGYGKNRDQQDIPCVFRSLEKNEKRAKQLLIWIQEAISSRQLRDPGKPGVLWFNTFLKKDEFLPEIGKPLLPSSLRKLGAVFAVVSHGSKNLSEAMTIASEALRHSADNHVSPAKNYTIVNYRPQTDKQNAEAYSMLSSIRETLKKQFEDCHPQYNTLPWHLRLEKRVKRLEKYVKFLEAELGILDECVDSETVVDLIHEIVPSLIGKKDIDSSYSSESSEDSDSVEIIEVRKKKAVPHKQRRRARPRKVKRDPQHLTSLTNIPPKSTSPETSSSESNSSETSSSKSSSSSGSSSESSSSSETSSSESGSSDSDIDEIIWHNLLAINITMRGSYSDMFVRDTINWVDRSSPPSSPALEPNKSKDIPPPVQQDQSVKVYSDAIKQYASETGLDLQSKELKKAFFDGLLLNNKKNVIRFGIDRPLDELVEFLVKMTSPIPLWGHPWGLEQGNDSVEDFYKKHKKYMTLFRCDERERKNKFIRGLSYANQLEARLCGLELPLDELVDRLVKLEALERHSG</sequence>
<dbReference type="EMBL" id="BLAL01000027">
    <property type="protein sequence ID" value="GES76969.1"/>
    <property type="molecule type" value="Genomic_DNA"/>
</dbReference>
<comment type="caution">
    <text evidence="3">The sequence shown here is derived from an EMBL/GenBank/DDBJ whole genome shotgun (WGS) entry which is preliminary data.</text>
</comment>
<protein>
    <recommendedName>
        <fullName evidence="2">NrS-1 polymerase-like helicase domain-containing protein</fullName>
    </recommendedName>
</protein>
<dbReference type="Pfam" id="PF19263">
    <property type="entry name" value="DUF5906"/>
    <property type="match status" value="1"/>
</dbReference>
<proteinExistence type="predicted"/>
<feature type="region of interest" description="Disordered" evidence="1">
    <location>
        <begin position="1373"/>
        <end position="1476"/>
    </location>
</feature>
<feature type="compositionally biased region" description="Low complexity" evidence="1">
    <location>
        <begin position="1431"/>
        <end position="1475"/>
    </location>
</feature>
<feature type="region of interest" description="Disordered" evidence="1">
    <location>
        <begin position="1015"/>
        <end position="1036"/>
    </location>
</feature>
<feature type="compositionally biased region" description="Polar residues" evidence="1">
    <location>
        <begin position="1419"/>
        <end position="1429"/>
    </location>
</feature>
<evidence type="ECO:0000313" key="4">
    <source>
        <dbReference type="Proteomes" id="UP000615446"/>
    </source>
</evidence>
<dbReference type="InterPro" id="IPR027417">
    <property type="entry name" value="P-loop_NTPase"/>
</dbReference>
<name>A0A8H3QHG6_9GLOM</name>
<dbReference type="Proteomes" id="UP000615446">
    <property type="component" value="Unassembled WGS sequence"/>
</dbReference>
<accession>A0A8H3QHG6</accession>
<reference evidence="3" key="1">
    <citation type="submission" date="2019-10" db="EMBL/GenBank/DDBJ databases">
        <title>Conservation and host-specific expression of non-tandemly repeated heterogenous ribosome RNA gene in arbuscular mycorrhizal fungi.</title>
        <authorList>
            <person name="Maeda T."/>
            <person name="Kobayashi Y."/>
            <person name="Nakagawa T."/>
            <person name="Ezawa T."/>
            <person name="Yamaguchi K."/>
            <person name="Bino T."/>
            <person name="Nishimoto Y."/>
            <person name="Shigenobu S."/>
            <person name="Kawaguchi M."/>
        </authorList>
    </citation>
    <scope>NUCLEOTIDE SEQUENCE</scope>
    <source>
        <strain evidence="3">HR1</strain>
    </source>
</reference>
<evidence type="ECO:0000256" key="1">
    <source>
        <dbReference type="SAM" id="MobiDB-lite"/>
    </source>
</evidence>
<organism evidence="3 4">
    <name type="scientific">Rhizophagus clarus</name>
    <dbReference type="NCBI Taxonomy" id="94130"/>
    <lineage>
        <taxon>Eukaryota</taxon>
        <taxon>Fungi</taxon>
        <taxon>Fungi incertae sedis</taxon>
        <taxon>Mucoromycota</taxon>
        <taxon>Glomeromycotina</taxon>
        <taxon>Glomeromycetes</taxon>
        <taxon>Glomerales</taxon>
        <taxon>Glomeraceae</taxon>
        <taxon>Rhizophagus</taxon>
    </lineage>
</organism>
<gene>
    <name evidence="3" type="ORF">RCL2_000435600</name>
</gene>
<dbReference type="OrthoDB" id="2395931at2759"/>
<feature type="compositionally biased region" description="Polar residues" evidence="1">
    <location>
        <begin position="786"/>
        <end position="795"/>
    </location>
</feature>